<dbReference type="Pfam" id="PF05368">
    <property type="entry name" value="NmrA"/>
    <property type="match status" value="1"/>
</dbReference>
<dbReference type="PANTHER" id="PTHR43162:SF1">
    <property type="entry name" value="PRESTALK A DIFFERENTIATION PROTEIN A"/>
    <property type="match status" value="1"/>
</dbReference>
<accession>A0A3D9SW35</accession>
<comment type="caution">
    <text evidence="2">The sequence shown here is derived from an EMBL/GenBank/DDBJ whole genome shotgun (WGS) entry which is preliminary data.</text>
</comment>
<dbReference type="Proteomes" id="UP000256661">
    <property type="component" value="Unassembled WGS sequence"/>
</dbReference>
<feature type="domain" description="NmrA-like" evidence="1">
    <location>
        <begin position="3"/>
        <end position="221"/>
    </location>
</feature>
<dbReference type="SUPFAM" id="SSF51735">
    <property type="entry name" value="NAD(P)-binding Rossmann-fold domains"/>
    <property type="match status" value="1"/>
</dbReference>
<name>A0A3D9SW35_9ACTN</name>
<organism evidence="2 3">
    <name type="scientific">Thermomonospora umbrina</name>
    <dbReference type="NCBI Taxonomy" id="111806"/>
    <lineage>
        <taxon>Bacteria</taxon>
        <taxon>Bacillati</taxon>
        <taxon>Actinomycetota</taxon>
        <taxon>Actinomycetes</taxon>
        <taxon>Streptosporangiales</taxon>
        <taxon>Thermomonosporaceae</taxon>
        <taxon>Thermomonospora</taxon>
    </lineage>
</organism>
<evidence type="ECO:0000313" key="3">
    <source>
        <dbReference type="Proteomes" id="UP000256661"/>
    </source>
</evidence>
<sequence length="276" mass="29496">MFLVTGSTGNIGAEVVRALAAAGEPVRALTRDPGRAPSLPGVEYVAGDLNDPASLRPHLKGARGLFLLPGYEGERQVLADAAGAGVERVVLLSGSSAGLPDNGNVITRFMAAAERAVRESGPPWTIIRPSAFMSNTFQWLPQLREGDVVRAPFATVPVANIDPADIGAVAARAFLTDGHEGRIHMPTGPEPLLPADRLRILAAALGRDLRLEALPDDVAREEMLRTTPPAYVDAFFDFYAAGTLDESIVRPTVQEITGRPSRTFEQWTAEHAATFR</sequence>
<protein>
    <submittedName>
        <fullName evidence="2">Uncharacterized protein YbjT (DUF2867 family)</fullName>
    </submittedName>
</protein>
<dbReference type="AlphaFoldDB" id="A0A3D9SW35"/>
<keyword evidence="3" id="KW-1185">Reference proteome</keyword>
<dbReference type="OrthoDB" id="4457504at2"/>
<dbReference type="InterPro" id="IPR036291">
    <property type="entry name" value="NAD(P)-bd_dom_sf"/>
</dbReference>
<reference evidence="2 3" key="1">
    <citation type="submission" date="2018-08" db="EMBL/GenBank/DDBJ databases">
        <title>Sequencing the genomes of 1000 actinobacteria strains.</title>
        <authorList>
            <person name="Klenk H.-P."/>
        </authorList>
    </citation>
    <scope>NUCLEOTIDE SEQUENCE [LARGE SCALE GENOMIC DNA]</scope>
    <source>
        <strain evidence="2 3">DSM 43927</strain>
    </source>
</reference>
<proteinExistence type="predicted"/>
<dbReference type="RefSeq" id="WP_116021599.1">
    <property type="nucleotide sequence ID" value="NZ_QTTT01000001.1"/>
</dbReference>
<gene>
    <name evidence="2" type="ORF">DFJ69_1275</name>
</gene>
<dbReference type="InterPro" id="IPR008030">
    <property type="entry name" value="NmrA-like"/>
</dbReference>
<dbReference type="Gene3D" id="3.40.50.720">
    <property type="entry name" value="NAD(P)-binding Rossmann-like Domain"/>
    <property type="match status" value="1"/>
</dbReference>
<dbReference type="EMBL" id="QTTT01000001">
    <property type="protein sequence ID" value="REE95861.1"/>
    <property type="molecule type" value="Genomic_DNA"/>
</dbReference>
<evidence type="ECO:0000259" key="1">
    <source>
        <dbReference type="Pfam" id="PF05368"/>
    </source>
</evidence>
<dbReference type="Gene3D" id="3.90.25.10">
    <property type="entry name" value="UDP-galactose 4-epimerase, domain 1"/>
    <property type="match status" value="1"/>
</dbReference>
<evidence type="ECO:0000313" key="2">
    <source>
        <dbReference type="EMBL" id="REE95861.1"/>
    </source>
</evidence>
<dbReference type="InterPro" id="IPR051604">
    <property type="entry name" value="Ergot_Alk_Oxidoreductase"/>
</dbReference>
<dbReference type="PANTHER" id="PTHR43162">
    <property type="match status" value="1"/>
</dbReference>